<keyword evidence="3" id="KW-1185">Reference proteome</keyword>
<feature type="region of interest" description="Disordered" evidence="1">
    <location>
        <begin position="138"/>
        <end position="637"/>
    </location>
</feature>
<feature type="compositionally biased region" description="Polar residues" evidence="1">
    <location>
        <begin position="154"/>
        <end position="201"/>
    </location>
</feature>
<dbReference type="STRING" id="1220162.K1VPQ8"/>
<feature type="compositionally biased region" description="Pro residues" evidence="1">
    <location>
        <begin position="376"/>
        <end position="386"/>
    </location>
</feature>
<gene>
    <name evidence="2" type="ORF">A1Q2_04299</name>
</gene>
<feature type="region of interest" description="Disordered" evidence="1">
    <location>
        <begin position="65"/>
        <end position="104"/>
    </location>
</feature>
<organism evidence="2 3">
    <name type="scientific">Trichosporon asahii var. asahii (strain CBS 8904)</name>
    <name type="common">Yeast</name>
    <dbReference type="NCBI Taxonomy" id="1220162"/>
    <lineage>
        <taxon>Eukaryota</taxon>
        <taxon>Fungi</taxon>
        <taxon>Dikarya</taxon>
        <taxon>Basidiomycota</taxon>
        <taxon>Agaricomycotina</taxon>
        <taxon>Tremellomycetes</taxon>
        <taxon>Trichosporonales</taxon>
        <taxon>Trichosporonaceae</taxon>
        <taxon>Trichosporon</taxon>
    </lineage>
</organism>
<name>K1VPQ8_TRIAC</name>
<evidence type="ECO:0000313" key="3">
    <source>
        <dbReference type="Proteomes" id="UP000006757"/>
    </source>
</evidence>
<evidence type="ECO:0000256" key="1">
    <source>
        <dbReference type="SAM" id="MobiDB-lite"/>
    </source>
</evidence>
<feature type="compositionally biased region" description="Low complexity" evidence="1">
    <location>
        <begin position="264"/>
        <end position="281"/>
    </location>
</feature>
<dbReference type="HOGENOM" id="CLU_429711_0_0_1"/>
<feature type="compositionally biased region" description="Polar residues" evidence="1">
    <location>
        <begin position="568"/>
        <end position="583"/>
    </location>
</feature>
<dbReference type="AlphaFoldDB" id="K1VPQ8"/>
<evidence type="ECO:0000313" key="2">
    <source>
        <dbReference type="EMBL" id="EKD01457.1"/>
    </source>
</evidence>
<feature type="region of interest" description="Disordered" evidence="1">
    <location>
        <begin position="15"/>
        <end position="49"/>
    </location>
</feature>
<feature type="compositionally biased region" description="Low complexity" evidence="1">
    <location>
        <begin position="229"/>
        <end position="242"/>
    </location>
</feature>
<feature type="compositionally biased region" description="Low complexity" evidence="1">
    <location>
        <begin position="429"/>
        <end position="439"/>
    </location>
</feature>
<reference evidence="2 3" key="1">
    <citation type="journal article" date="2012" name="Eukaryot. Cell">
        <title>Genome sequence of the Trichosporon asahii environmental strain CBS 8904.</title>
        <authorList>
            <person name="Yang R.Y."/>
            <person name="Li H.T."/>
            <person name="Zhu H."/>
            <person name="Zhou G.P."/>
            <person name="Wang M."/>
            <person name="Wang L."/>
        </authorList>
    </citation>
    <scope>NUCLEOTIDE SEQUENCE [LARGE SCALE GENOMIC DNA]</scope>
    <source>
        <strain evidence="2 3">CBS 8904</strain>
    </source>
</reference>
<dbReference type="InParanoid" id="K1VPQ8"/>
<feature type="compositionally biased region" description="Acidic residues" evidence="1">
    <location>
        <begin position="390"/>
        <end position="402"/>
    </location>
</feature>
<dbReference type="OMA" id="AGHETYK"/>
<feature type="compositionally biased region" description="Basic and acidic residues" evidence="1">
    <location>
        <begin position="313"/>
        <end position="322"/>
    </location>
</feature>
<feature type="compositionally biased region" description="Low complexity" evidence="1">
    <location>
        <begin position="473"/>
        <end position="490"/>
    </location>
</feature>
<feature type="compositionally biased region" description="Low complexity" evidence="1">
    <location>
        <begin position="403"/>
        <end position="416"/>
    </location>
</feature>
<feature type="compositionally biased region" description="Basic and acidic residues" evidence="1">
    <location>
        <begin position="613"/>
        <end position="637"/>
    </location>
</feature>
<feature type="compositionally biased region" description="Low complexity" evidence="1">
    <location>
        <begin position="25"/>
        <end position="35"/>
    </location>
</feature>
<dbReference type="EMBL" id="AMBO01000316">
    <property type="protein sequence ID" value="EKD01457.1"/>
    <property type="molecule type" value="Genomic_DNA"/>
</dbReference>
<feature type="compositionally biased region" description="Polar residues" evidence="1">
    <location>
        <begin position="67"/>
        <end position="78"/>
    </location>
</feature>
<dbReference type="Proteomes" id="UP000006757">
    <property type="component" value="Unassembled WGS sequence"/>
</dbReference>
<sequence length="637" mass="66637">MGFLRRHRSLFFPTSNEAAAGGSGMAAHSSGAAASLDVPPSPNETKLRRRKSFFEVLGFGKKRASKRQSMSAAVSSKAGQRPRSATVGDYQQQKNKSDIPPVPPLPPLHKKVGNVAAVQLDDLELDDDHMAAITAVVNNSSRDEPPEHLFLNVPGSNEPGSRLSVASNASKRASTISTRSTNSVNQPQQQPRSASDSTPNGRQSRRSSLRNSLLVVKDLPELPSGPSGRPITPTRARAAPPSSYAPPPESIAQRLEAANVTPEPSLSAPSTPAQSAPSTPTRPRADLGAEAPMPVSEVTKTALAVQPAAVEPAEQHVEKPIEIEEPVSLQPIAAEEPAPEPIEAQPPAEVTSPTAPIVDTNAPAAEELTPALDTPEPAPATEPSPAAPESEIDPNDVPEIPDEPVVAKVDVPAAPEQSASDDTVEFVQPSLAPSSTETPSTPPRSPVAPVASEVSKSDAPVVQTPDEEVPGQSWSSSSHPSTPSMLPHTPVGDETKPTIAGDESPLLTPQRTGSPVVKQRQVSAPLAPVTPLIKEPDHPSVPTEKKEKYATPGAPGASIGKGAPPVSQRFSQLRSVSLPTPAQGQRRLSAPSSPGKSDDPSLDDFVGLMKQVISREKGMSIRDAARAAEQRKSSVPV</sequence>
<feature type="compositionally biased region" description="Low complexity" evidence="1">
    <location>
        <begin position="330"/>
        <end position="349"/>
    </location>
</feature>
<accession>K1VPQ8</accession>
<protein>
    <submittedName>
        <fullName evidence="2">Uncharacterized protein</fullName>
    </submittedName>
</protein>
<comment type="caution">
    <text evidence="2">The sequence shown here is derived from an EMBL/GenBank/DDBJ whole genome shotgun (WGS) entry which is preliminary data.</text>
</comment>
<dbReference type="OrthoDB" id="10691517at2759"/>
<proteinExistence type="predicted"/>
<feature type="compositionally biased region" description="Basic and acidic residues" evidence="1">
    <location>
        <begin position="534"/>
        <end position="549"/>
    </location>
</feature>